<name>A0A484FUR1_COLOR</name>
<keyword evidence="2" id="KW-1185">Reference proteome</keyword>
<dbReference type="EMBL" id="AMCV02000014">
    <property type="protein sequence ID" value="TDZ21623.1"/>
    <property type="molecule type" value="Genomic_DNA"/>
</dbReference>
<proteinExistence type="predicted"/>
<reference evidence="2" key="2">
    <citation type="journal article" date="2019" name="Mol. Plant Microbe Interact.">
        <title>Genome sequence resources for four phytopathogenic fungi from the Colletotrichum orbiculare species complex.</title>
        <authorList>
            <person name="Gan P."/>
            <person name="Tsushima A."/>
            <person name="Narusaka M."/>
            <person name="Narusaka Y."/>
            <person name="Takano Y."/>
            <person name="Kubo Y."/>
            <person name="Shirasu K."/>
        </authorList>
    </citation>
    <scope>GENOME REANNOTATION</scope>
    <source>
        <strain evidence="2">104-T / ATCC 96160 / CBS 514.97 / LARS 414 / MAFF 240422</strain>
    </source>
</reference>
<gene>
    <name evidence="1" type="ORF">Cob_v005495</name>
</gene>
<comment type="caution">
    <text evidence="1">The sequence shown here is derived from an EMBL/GenBank/DDBJ whole genome shotgun (WGS) entry which is preliminary data.</text>
</comment>
<protein>
    <submittedName>
        <fullName evidence="1">Uncharacterized protein</fullName>
    </submittedName>
</protein>
<organism evidence="1 2">
    <name type="scientific">Colletotrichum orbiculare (strain 104-T / ATCC 96160 / CBS 514.97 / LARS 414 / MAFF 240422)</name>
    <name type="common">Cucumber anthracnose fungus</name>
    <name type="synonym">Colletotrichum lagenarium</name>
    <dbReference type="NCBI Taxonomy" id="1213857"/>
    <lineage>
        <taxon>Eukaryota</taxon>
        <taxon>Fungi</taxon>
        <taxon>Dikarya</taxon>
        <taxon>Ascomycota</taxon>
        <taxon>Pezizomycotina</taxon>
        <taxon>Sordariomycetes</taxon>
        <taxon>Hypocreomycetidae</taxon>
        <taxon>Glomerellales</taxon>
        <taxon>Glomerellaceae</taxon>
        <taxon>Colletotrichum</taxon>
        <taxon>Colletotrichum orbiculare species complex</taxon>
    </lineage>
</organism>
<dbReference type="AlphaFoldDB" id="A0A484FUR1"/>
<accession>A0A484FUR1</accession>
<sequence>MSHGTQNKRHIELSAPFSLLTRDRALAWQCYAMVLSFPVGENAGFGCSNITSGFALVHRCNCCTLPTYVSSHF</sequence>
<reference evidence="2" key="1">
    <citation type="journal article" date="2013" name="New Phytol.">
        <title>Comparative genomic and transcriptomic analyses reveal the hemibiotrophic stage shift of Colletotrichum fungi.</title>
        <authorList>
            <person name="Gan P."/>
            <person name="Ikeda K."/>
            <person name="Irieda H."/>
            <person name="Narusaka M."/>
            <person name="O'Connell R.J."/>
            <person name="Narusaka Y."/>
            <person name="Takano Y."/>
            <person name="Kubo Y."/>
            <person name="Shirasu K."/>
        </authorList>
    </citation>
    <scope>NUCLEOTIDE SEQUENCE [LARGE SCALE GENOMIC DNA]</scope>
    <source>
        <strain evidence="2">104-T / ATCC 96160 / CBS 514.97 / LARS 414 / MAFF 240422</strain>
    </source>
</reference>
<evidence type="ECO:0000313" key="1">
    <source>
        <dbReference type="EMBL" id="TDZ21623.1"/>
    </source>
</evidence>
<evidence type="ECO:0000313" key="2">
    <source>
        <dbReference type="Proteomes" id="UP000014480"/>
    </source>
</evidence>
<dbReference type="Proteomes" id="UP000014480">
    <property type="component" value="Unassembled WGS sequence"/>
</dbReference>